<dbReference type="InterPro" id="IPR002048">
    <property type="entry name" value="EF_hand_dom"/>
</dbReference>
<protein>
    <recommendedName>
        <fullName evidence="7">EF-hand domain-containing protein</fullName>
    </recommendedName>
</protein>
<dbReference type="OrthoDB" id="431647at2759"/>
<accession>A0A0G4GPL9</accession>
<gene>
    <name evidence="8" type="ORF">Vbra_1007</name>
</gene>
<organism evidence="8 9">
    <name type="scientific">Vitrella brassicaformis (strain CCMP3155)</name>
    <dbReference type="NCBI Taxonomy" id="1169540"/>
    <lineage>
        <taxon>Eukaryota</taxon>
        <taxon>Sar</taxon>
        <taxon>Alveolata</taxon>
        <taxon>Colpodellida</taxon>
        <taxon>Vitrellaceae</taxon>
        <taxon>Vitrella</taxon>
    </lineage>
</organism>
<feature type="compositionally biased region" description="Acidic residues" evidence="5">
    <location>
        <begin position="847"/>
        <end position="860"/>
    </location>
</feature>
<dbReference type="AlphaFoldDB" id="A0A0G4GPL9"/>
<feature type="domain" description="EF-hand" evidence="7">
    <location>
        <begin position="600"/>
        <end position="635"/>
    </location>
</feature>
<dbReference type="STRING" id="1169540.A0A0G4GPL9"/>
<dbReference type="Gene3D" id="1.10.287.70">
    <property type="match status" value="1"/>
</dbReference>
<keyword evidence="2 6" id="KW-0812">Transmembrane</keyword>
<evidence type="ECO:0000256" key="6">
    <source>
        <dbReference type="SAM" id="Phobius"/>
    </source>
</evidence>
<dbReference type="InterPro" id="IPR005821">
    <property type="entry name" value="Ion_trans_dom"/>
</dbReference>
<feature type="transmembrane region" description="Helical" evidence="6">
    <location>
        <begin position="348"/>
        <end position="370"/>
    </location>
</feature>
<feature type="region of interest" description="Disordered" evidence="5">
    <location>
        <begin position="732"/>
        <end position="860"/>
    </location>
</feature>
<dbReference type="SUPFAM" id="SSF81324">
    <property type="entry name" value="Voltage-gated potassium channels"/>
    <property type="match status" value="1"/>
</dbReference>
<dbReference type="Proteomes" id="UP000041254">
    <property type="component" value="Unassembled WGS sequence"/>
</dbReference>
<reference evidence="8 9" key="1">
    <citation type="submission" date="2014-11" db="EMBL/GenBank/DDBJ databases">
        <authorList>
            <person name="Zhu J."/>
            <person name="Qi W."/>
            <person name="Song R."/>
        </authorList>
    </citation>
    <scope>NUCLEOTIDE SEQUENCE [LARGE SCALE GENOMIC DNA]</scope>
</reference>
<dbReference type="PANTHER" id="PTHR46726:SF1">
    <property type="entry name" value="TWO-PORE CALCIUM CHANNEL 3"/>
    <property type="match status" value="1"/>
</dbReference>
<feature type="transmembrane region" description="Helical" evidence="6">
    <location>
        <begin position="382"/>
        <end position="402"/>
    </location>
</feature>
<dbReference type="GO" id="GO:0005216">
    <property type="term" value="F:monoatomic ion channel activity"/>
    <property type="evidence" value="ECO:0007669"/>
    <property type="project" value="InterPro"/>
</dbReference>
<dbReference type="InterPro" id="IPR027359">
    <property type="entry name" value="Volt_channel_dom_sf"/>
</dbReference>
<name>A0A0G4GPL9_VITBC</name>
<dbReference type="Gene3D" id="1.20.120.350">
    <property type="entry name" value="Voltage-gated potassium channels. Chain C"/>
    <property type="match status" value="1"/>
</dbReference>
<evidence type="ECO:0000256" key="4">
    <source>
        <dbReference type="ARBA" id="ARBA00023136"/>
    </source>
</evidence>
<dbReference type="Pfam" id="PF00520">
    <property type="entry name" value="Ion_trans"/>
    <property type="match status" value="2"/>
</dbReference>
<dbReference type="InParanoid" id="A0A0G4GPL9"/>
<dbReference type="GO" id="GO:0016020">
    <property type="term" value="C:membrane"/>
    <property type="evidence" value="ECO:0007669"/>
    <property type="project" value="UniProtKB-SubCell"/>
</dbReference>
<evidence type="ECO:0000256" key="5">
    <source>
        <dbReference type="SAM" id="MobiDB-lite"/>
    </source>
</evidence>
<dbReference type="Gene3D" id="1.10.238.10">
    <property type="entry name" value="EF-hand"/>
    <property type="match status" value="1"/>
</dbReference>
<feature type="transmembrane region" description="Helical" evidence="6">
    <location>
        <begin position="481"/>
        <end position="504"/>
    </location>
</feature>
<keyword evidence="4 6" id="KW-0472">Membrane</keyword>
<dbReference type="VEuPathDB" id="CryptoDB:Vbra_1007"/>
<dbReference type="InterPro" id="IPR018247">
    <property type="entry name" value="EF_Hand_1_Ca_BS"/>
</dbReference>
<evidence type="ECO:0000256" key="3">
    <source>
        <dbReference type="ARBA" id="ARBA00022989"/>
    </source>
</evidence>
<evidence type="ECO:0000313" key="9">
    <source>
        <dbReference type="Proteomes" id="UP000041254"/>
    </source>
</evidence>
<keyword evidence="3 6" id="KW-1133">Transmembrane helix</keyword>
<sequence>MIQKKKLSVFVAPEDVDSLLNVPPQKKPPALEPLLRIRVIRDVSQDSHYKDSHQGEEGAAADFQCVERLPDGAFETFENLLVSLKGRHEGPLEWVEPGVDRLRVFCGAEWYALEKDASQFYKAYPLDPVRPFFEQAAKGKALSRYDSPRGGYIDQQTIRRTRGFVAEEAFKATYLRRMVTKTRTKRARTRTPQLATVSLRTTKDGTGDKRHFVFPDGKYRRSSFLAPIPAPTPSNIIDAAERQKGTAVTPSQSFYKGVRTKASLMSRMVRSWRRSLLGCVGWKDVDDASPDEEAEDAAATERVSPELMDRLDTVFGLFIVLNAIFLGIETDWRPRNVTAWDGGPDFWGWYAVQNLFCVVFLLEMLIRIWILRSRYVTDPFNFFDGCLVLLGLVDTWFLTWLMPQESQKQEGVRMILMLRIFRLFRLARMVRLLRIFRELLRHTERVWRRVTGTFPERGGACGVLSGCRLIMNGLAASIRTLGWTGFLLFFIIYTAAVFVTQLVVGDKQLAGNEEASGYWGTVGKSMFSLFQMVTLEGWESLARPVMARLPGIKIFFILFLSVSAFAIMNLVIAIICEQTLATVREDERSVAKRLKAEQEAFFSEASKIFSLIDTDMDGLVSKREMRDGMKDVKVQLNQWGIDLEMHHALLDERLSWPVFTDRMRRITAQVKGVDVYCLEADIDGIGRRLKHMERKLLYLTQQTVAFFAHQTAAKNRPPKILPLPPDDLIPPLVAPYAHPMPHRSAIPSESASDDEGRDKEGEAEEGGDMDAGRRATMRLPAAEGDEQRPPVGERQLADHPSVHRASVSDSPTAQFPSSPFFPSKAPRQLLSVPGPPLVSEPPSVMDMDSEEGLAEEGEGLDEWDYTTVSIDRVADGARTCISTTCCT</sequence>
<evidence type="ECO:0000256" key="1">
    <source>
        <dbReference type="ARBA" id="ARBA00004141"/>
    </source>
</evidence>
<proteinExistence type="predicted"/>
<evidence type="ECO:0000313" key="8">
    <source>
        <dbReference type="EMBL" id="CEM32305.1"/>
    </source>
</evidence>
<dbReference type="GO" id="GO:0005509">
    <property type="term" value="F:calcium ion binding"/>
    <property type="evidence" value="ECO:0007669"/>
    <property type="project" value="InterPro"/>
</dbReference>
<feature type="transmembrane region" description="Helical" evidence="6">
    <location>
        <begin position="311"/>
        <end position="328"/>
    </location>
</feature>
<comment type="subcellular location">
    <subcellularLocation>
        <location evidence="1">Membrane</location>
        <topology evidence="1">Multi-pass membrane protein</topology>
    </subcellularLocation>
</comment>
<feature type="transmembrane region" description="Helical" evidence="6">
    <location>
        <begin position="554"/>
        <end position="575"/>
    </location>
</feature>
<dbReference type="PANTHER" id="PTHR46726">
    <property type="entry name" value="TWO PORE CHANNEL 3"/>
    <property type="match status" value="1"/>
</dbReference>
<keyword evidence="9" id="KW-1185">Reference proteome</keyword>
<evidence type="ECO:0000259" key="7">
    <source>
        <dbReference type="PROSITE" id="PS50222"/>
    </source>
</evidence>
<evidence type="ECO:0000256" key="2">
    <source>
        <dbReference type="ARBA" id="ARBA00022692"/>
    </source>
</evidence>
<dbReference type="PROSITE" id="PS00018">
    <property type="entry name" value="EF_HAND_1"/>
    <property type="match status" value="1"/>
</dbReference>
<dbReference type="PROSITE" id="PS50222">
    <property type="entry name" value="EF_HAND_2"/>
    <property type="match status" value="1"/>
</dbReference>
<dbReference type="EMBL" id="CDMY01000748">
    <property type="protein sequence ID" value="CEM32305.1"/>
    <property type="molecule type" value="Genomic_DNA"/>
</dbReference>